<feature type="domain" description="TonB-dependent receptor plug" evidence="14">
    <location>
        <begin position="47"/>
        <end position="150"/>
    </location>
</feature>
<evidence type="ECO:0000313" key="16">
    <source>
        <dbReference type="Proteomes" id="UP000283523"/>
    </source>
</evidence>
<evidence type="ECO:0000256" key="4">
    <source>
        <dbReference type="ARBA" id="ARBA00022692"/>
    </source>
</evidence>
<keyword evidence="2 10" id="KW-0813">Transport</keyword>
<feature type="domain" description="TonB-dependent receptor-like beta-barrel" evidence="13">
    <location>
        <begin position="235"/>
        <end position="636"/>
    </location>
</feature>
<gene>
    <name evidence="15" type="ORF">DYU11_01420</name>
</gene>
<dbReference type="PROSITE" id="PS52016">
    <property type="entry name" value="TONB_DEPENDENT_REC_3"/>
    <property type="match status" value="1"/>
</dbReference>
<evidence type="ECO:0000256" key="2">
    <source>
        <dbReference type="ARBA" id="ARBA00022448"/>
    </source>
</evidence>
<dbReference type="OrthoDB" id="9758472at2"/>
<sequence length="663" mass="74494">MTVPFRVLLISLLALPHALLGQLVATDTSRLTNRVFQLGEVTVSGQRSSDSVSRATIRQIEAFNRPDAARALSLLPGVTLASVGARNESVVFIRGFDLRQVPVFIDGVPVYVPYDGYVDLARFTTFDLSEINVSKGFTSVVYGPNTLGGAINLVSRRPQQRLEFDGRAGLLSGRGHRLNLNIGSNLGKFYVQGSASRLKQATFPLSTDFTPRPLEDGGDRDNAFRDDVKYTLKAGFTPNGTDEYALSYVNQQGAKGTPPYVGSDPLQRARFWQWPYWDKESWYFISRTALSATSYVKARLYYDRFKNRLDAYDDATYTTQRRPSSFQSFYNDDTYGGSVEYGNRLSRYHTLRASVHYKQDRHRENNAGEPIRTFIDNTMSIGLDDVFTLGKGWSLVPGISLNTRNNLRAENYDSNTKRVSDFADNDSQAINGQLGLFYAPTQFRQLSLTAARQTRFATIKDRYSYRLGAAIPNPDLSAESALHYELAYSDRIARLLQVQVSVFYSRLTDVIQQVNNVQPAIFQLQNTGEAEFYGAELSVNVPISTAFQTGVQYSYLKRQNLSNPTIRFIDVPNHKLFLYAQAQPIRRLSLVGSLDYNSARYSTSYGIRAAAYALVNLRASVQLIRYVAIEGGVNNLFDRNYALVEGFPEAGRNYFVNLIITKR</sequence>
<keyword evidence="8 15" id="KW-0675">Receptor</keyword>
<dbReference type="InterPro" id="IPR036942">
    <property type="entry name" value="Beta-barrel_TonB_sf"/>
</dbReference>
<evidence type="ECO:0000256" key="7">
    <source>
        <dbReference type="ARBA" id="ARBA00023136"/>
    </source>
</evidence>
<dbReference type="Pfam" id="PF00593">
    <property type="entry name" value="TonB_dep_Rec_b-barrel"/>
    <property type="match status" value="1"/>
</dbReference>
<dbReference type="GO" id="GO:0009279">
    <property type="term" value="C:cell outer membrane"/>
    <property type="evidence" value="ECO:0007669"/>
    <property type="project" value="UniProtKB-SubCell"/>
</dbReference>
<dbReference type="InterPro" id="IPR037066">
    <property type="entry name" value="Plug_dom_sf"/>
</dbReference>
<dbReference type="PANTHER" id="PTHR30069">
    <property type="entry name" value="TONB-DEPENDENT OUTER MEMBRANE RECEPTOR"/>
    <property type="match status" value="1"/>
</dbReference>
<proteinExistence type="inferred from homology"/>
<organism evidence="15 16">
    <name type="scientific">Fibrisoma montanum</name>
    <dbReference type="NCBI Taxonomy" id="2305895"/>
    <lineage>
        <taxon>Bacteria</taxon>
        <taxon>Pseudomonadati</taxon>
        <taxon>Bacteroidota</taxon>
        <taxon>Cytophagia</taxon>
        <taxon>Cytophagales</taxon>
        <taxon>Spirosomataceae</taxon>
        <taxon>Fibrisoma</taxon>
    </lineage>
</organism>
<keyword evidence="5 12" id="KW-0732">Signal</keyword>
<dbReference type="InterPro" id="IPR039426">
    <property type="entry name" value="TonB-dep_rcpt-like"/>
</dbReference>
<evidence type="ECO:0000256" key="5">
    <source>
        <dbReference type="ARBA" id="ARBA00022729"/>
    </source>
</evidence>
<evidence type="ECO:0000256" key="6">
    <source>
        <dbReference type="ARBA" id="ARBA00023077"/>
    </source>
</evidence>
<dbReference type="Gene3D" id="2.40.170.20">
    <property type="entry name" value="TonB-dependent receptor, beta-barrel domain"/>
    <property type="match status" value="1"/>
</dbReference>
<dbReference type="Pfam" id="PF07715">
    <property type="entry name" value="Plug"/>
    <property type="match status" value="1"/>
</dbReference>
<evidence type="ECO:0000313" key="15">
    <source>
        <dbReference type="EMBL" id="RIV27005.1"/>
    </source>
</evidence>
<dbReference type="GO" id="GO:0015344">
    <property type="term" value="F:siderophore uptake transmembrane transporter activity"/>
    <property type="evidence" value="ECO:0007669"/>
    <property type="project" value="TreeGrafter"/>
</dbReference>
<comment type="similarity">
    <text evidence="10 11">Belongs to the TonB-dependent receptor family.</text>
</comment>
<accession>A0A418MHV7</accession>
<keyword evidence="16" id="KW-1185">Reference proteome</keyword>
<feature type="signal peptide" evidence="12">
    <location>
        <begin position="1"/>
        <end position="25"/>
    </location>
</feature>
<dbReference type="GO" id="GO:0044718">
    <property type="term" value="P:siderophore transmembrane transport"/>
    <property type="evidence" value="ECO:0007669"/>
    <property type="project" value="TreeGrafter"/>
</dbReference>
<dbReference type="InterPro" id="IPR000531">
    <property type="entry name" value="Beta-barrel_TonB"/>
</dbReference>
<name>A0A418MHV7_9BACT</name>
<dbReference type="SUPFAM" id="SSF56935">
    <property type="entry name" value="Porins"/>
    <property type="match status" value="1"/>
</dbReference>
<feature type="chain" id="PRO_5019456494" evidence="12">
    <location>
        <begin position="26"/>
        <end position="663"/>
    </location>
</feature>
<comment type="subcellular location">
    <subcellularLocation>
        <location evidence="1 10">Cell outer membrane</location>
        <topology evidence="1 10">Multi-pass membrane protein</topology>
    </subcellularLocation>
</comment>
<dbReference type="AlphaFoldDB" id="A0A418MHV7"/>
<evidence type="ECO:0000256" key="10">
    <source>
        <dbReference type="PROSITE-ProRule" id="PRU01360"/>
    </source>
</evidence>
<keyword evidence="7 10" id="KW-0472">Membrane</keyword>
<keyword evidence="3 10" id="KW-1134">Transmembrane beta strand</keyword>
<dbReference type="RefSeq" id="WP_119665858.1">
    <property type="nucleotide sequence ID" value="NZ_QXED01000001.1"/>
</dbReference>
<evidence type="ECO:0000256" key="9">
    <source>
        <dbReference type="ARBA" id="ARBA00023237"/>
    </source>
</evidence>
<keyword evidence="9 10" id="KW-0998">Cell outer membrane</keyword>
<dbReference type="InterPro" id="IPR012910">
    <property type="entry name" value="Plug_dom"/>
</dbReference>
<evidence type="ECO:0000259" key="14">
    <source>
        <dbReference type="Pfam" id="PF07715"/>
    </source>
</evidence>
<dbReference type="PANTHER" id="PTHR30069:SF29">
    <property type="entry name" value="HEMOGLOBIN AND HEMOGLOBIN-HAPTOGLOBIN-BINDING PROTEIN 1-RELATED"/>
    <property type="match status" value="1"/>
</dbReference>
<evidence type="ECO:0000256" key="3">
    <source>
        <dbReference type="ARBA" id="ARBA00022452"/>
    </source>
</evidence>
<reference evidence="15 16" key="1">
    <citation type="submission" date="2018-08" db="EMBL/GenBank/DDBJ databases">
        <title>Fibrisoma montanum sp. nov., isolated from Danxia mountain soil.</title>
        <authorList>
            <person name="Huang Y."/>
        </authorList>
    </citation>
    <scope>NUCLEOTIDE SEQUENCE [LARGE SCALE GENOMIC DNA]</scope>
    <source>
        <strain evidence="15 16">HYT19</strain>
    </source>
</reference>
<keyword evidence="4 10" id="KW-0812">Transmembrane</keyword>
<evidence type="ECO:0000259" key="13">
    <source>
        <dbReference type="Pfam" id="PF00593"/>
    </source>
</evidence>
<dbReference type="Gene3D" id="2.170.130.10">
    <property type="entry name" value="TonB-dependent receptor, plug domain"/>
    <property type="match status" value="1"/>
</dbReference>
<evidence type="ECO:0000256" key="8">
    <source>
        <dbReference type="ARBA" id="ARBA00023170"/>
    </source>
</evidence>
<keyword evidence="6 11" id="KW-0798">TonB box</keyword>
<protein>
    <submittedName>
        <fullName evidence="15">TonB-dependent receptor</fullName>
    </submittedName>
</protein>
<evidence type="ECO:0000256" key="1">
    <source>
        <dbReference type="ARBA" id="ARBA00004571"/>
    </source>
</evidence>
<dbReference type="Proteomes" id="UP000283523">
    <property type="component" value="Unassembled WGS sequence"/>
</dbReference>
<comment type="caution">
    <text evidence="15">The sequence shown here is derived from an EMBL/GenBank/DDBJ whole genome shotgun (WGS) entry which is preliminary data.</text>
</comment>
<dbReference type="EMBL" id="QXED01000001">
    <property type="protein sequence ID" value="RIV27005.1"/>
    <property type="molecule type" value="Genomic_DNA"/>
</dbReference>
<evidence type="ECO:0000256" key="12">
    <source>
        <dbReference type="SAM" id="SignalP"/>
    </source>
</evidence>
<evidence type="ECO:0000256" key="11">
    <source>
        <dbReference type="RuleBase" id="RU003357"/>
    </source>
</evidence>